<keyword evidence="2" id="KW-0472">Membrane</keyword>
<evidence type="ECO:0000256" key="2">
    <source>
        <dbReference type="SAM" id="Phobius"/>
    </source>
</evidence>
<feature type="transmembrane region" description="Helical" evidence="2">
    <location>
        <begin position="7"/>
        <end position="28"/>
    </location>
</feature>
<protein>
    <submittedName>
        <fullName evidence="3">Uncharacterized protein</fullName>
    </submittedName>
</protein>
<dbReference type="Proteomes" id="UP000177029">
    <property type="component" value="Unassembled WGS sequence"/>
</dbReference>
<keyword evidence="2" id="KW-1133">Transmembrane helix</keyword>
<organism evidence="3 4">
    <name type="scientific">Candidatus Wolfebacteria bacterium RIFCSPHIGHO2_01_FULL_48_22</name>
    <dbReference type="NCBI Taxonomy" id="1802555"/>
    <lineage>
        <taxon>Bacteria</taxon>
        <taxon>Candidatus Wolfeibacteriota</taxon>
    </lineage>
</organism>
<keyword evidence="2" id="KW-0812">Transmembrane</keyword>
<comment type="caution">
    <text evidence="3">The sequence shown here is derived from an EMBL/GenBank/DDBJ whole genome shotgun (WGS) entry which is preliminary data.</text>
</comment>
<feature type="region of interest" description="Disordered" evidence="1">
    <location>
        <begin position="33"/>
        <end position="57"/>
    </location>
</feature>
<sequence>MKDGKKIIRNLGVFFLSVAVILIIIFSLPKKSPRDLSGGDTKPPVQDEQPAPPGKEYVDDRYHLFLPKGVWKTIYYRDNYPKGMRFDTKTVPEDSKIIYKINESSIQYVTFDLDQDVWFWPKSITLMSPDRDVEMDFINVQHN</sequence>
<evidence type="ECO:0000256" key="1">
    <source>
        <dbReference type="SAM" id="MobiDB-lite"/>
    </source>
</evidence>
<dbReference type="AlphaFoldDB" id="A0A1F8DRT8"/>
<gene>
    <name evidence="3" type="ORF">A2755_03205</name>
</gene>
<name>A0A1F8DRT8_9BACT</name>
<accession>A0A1F8DRT8</accession>
<proteinExistence type="predicted"/>
<dbReference type="EMBL" id="MGIP01000019">
    <property type="protein sequence ID" value="OGM90538.1"/>
    <property type="molecule type" value="Genomic_DNA"/>
</dbReference>
<evidence type="ECO:0000313" key="3">
    <source>
        <dbReference type="EMBL" id="OGM90538.1"/>
    </source>
</evidence>
<reference evidence="3 4" key="1">
    <citation type="journal article" date="2016" name="Nat. Commun.">
        <title>Thousands of microbial genomes shed light on interconnected biogeochemical processes in an aquifer system.</title>
        <authorList>
            <person name="Anantharaman K."/>
            <person name="Brown C.T."/>
            <person name="Hug L.A."/>
            <person name="Sharon I."/>
            <person name="Castelle C.J."/>
            <person name="Probst A.J."/>
            <person name="Thomas B.C."/>
            <person name="Singh A."/>
            <person name="Wilkins M.J."/>
            <person name="Karaoz U."/>
            <person name="Brodie E.L."/>
            <person name="Williams K.H."/>
            <person name="Hubbard S.S."/>
            <person name="Banfield J.F."/>
        </authorList>
    </citation>
    <scope>NUCLEOTIDE SEQUENCE [LARGE SCALE GENOMIC DNA]</scope>
</reference>
<evidence type="ECO:0000313" key="4">
    <source>
        <dbReference type="Proteomes" id="UP000177029"/>
    </source>
</evidence>